<organism evidence="1 2">
    <name type="scientific">Cirrhinus mrigala</name>
    <name type="common">Mrigala</name>
    <dbReference type="NCBI Taxonomy" id="683832"/>
    <lineage>
        <taxon>Eukaryota</taxon>
        <taxon>Metazoa</taxon>
        <taxon>Chordata</taxon>
        <taxon>Craniata</taxon>
        <taxon>Vertebrata</taxon>
        <taxon>Euteleostomi</taxon>
        <taxon>Actinopterygii</taxon>
        <taxon>Neopterygii</taxon>
        <taxon>Teleostei</taxon>
        <taxon>Ostariophysi</taxon>
        <taxon>Cypriniformes</taxon>
        <taxon>Cyprinidae</taxon>
        <taxon>Labeoninae</taxon>
        <taxon>Labeonini</taxon>
        <taxon>Cirrhinus</taxon>
    </lineage>
</organism>
<dbReference type="PANTHER" id="PTHR47135">
    <property type="entry name" value="FIBRONECTIN TYPE III DOMAIN-CONTAINING PROTEIN 7"/>
    <property type="match status" value="1"/>
</dbReference>
<evidence type="ECO:0000313" key="2">
    <source>
        <dbReference type="Proteomes" id="UP001529510"/>
    </source>
</evidence>
<evidence type="ECO:0000313" key="1">
    <source>
        <dbReference type="EMBL" id="KAL0201559.1"/>
    </source>
</evidence>
<gene>
    <name evidence="1" type="ORF">M9458_004746</name>
</gene>
<accession>A0ABD0RSN6</accession>
<dbReference type="AlphaFoldDB" id="A0ABD0RSN6"/>
<dbReference type="Proteomes" id="UP001529510">
    <property type="component" value="Unassembled WGS sequence"/>
</dbReference>
<evidence type="ECO:0008006" key="3">
    <source>
        <dbReference type="Google" id="ProtNLM"/>
    </source>
</evidence>
<feature type="non-terminal residue" evidence="1">
    <location>
        <position position="1"/>
    </location>
</feature>
<keyword evidence="2" id="KW-1185">Reference proteome</keyword>
<protein>
    <recommendedName>
        <fullName evidence="3">Fibronectin type-III domain-containing protein</fullName>
    </recommendedName>
</protein>
<sequence>VSAVVDCPSDSVLVSWSLIAGAENYSVTALGSGGQTNHCNISSLQCGQQFNVTFTSTNHQCQMSTTTNVTFQSSEFAKHYVLKALKDEDPAYHCIQELITTSPELSVQQEDTSSVTPPTLFVPSLLWAVERLTLSLSPPTEASAKATSAHPHTLLQ</sequence>
<name>A0ABD0RSN6_CIRMR</name>
<proteinExistence type="predicted"/>
<reference evidence="1 2" key="1">
    <citation type="submission" date="2024-05" db="EMBL/GenBank/DDBJ databases">
        <title>Genome sequencing and assembly of Indian major carp, Cirrhinus mrigala (Hamilton, 1822).</title>
        <authorList>
            <person name="Mohindra V."/>
            <person name="Chowdhury L.M."/>
            <person name="Lal K."/>
            <person name="Jena J.K."/>
        </authorList>
    </citation>
    <scope>NUCLEOTIDE SEQUENCE [LARGE SCALE GENOMIC DNA]</scope>
    <source>
        <strain evidence="1">CM1030</strain>
        <tissue evidence="1">Blood</tissue>
    </source>
</reference>
<dbReference type="EMBL" id="JAMKFB020000002">
    <property type="protein sequence ID" value="KAL0201559.1"/>
    <property type="molecule type" value="Genomic_DNA"/>
</dbReference>
<feature type="non-terminal residue" evidence="1">
    <location>
        <position position="156"/>
    </location>
</feature>
<dbReference type="PANTHER" id="PTHR47135:SF1">
    <property type="entry name" value="FIBRONECTIN TYPE III DOMAIN-CONTAINING PROTEIN 7"/>
    <property type="match status" value="1"/>
</dbReference>
<comment type="caution">
    <text evidence="1">The sequence shown here is derived from an EMBL/GenBank/DDBJ whole genome shotgun (WGS) entry which is preliminary data.</text>
</comment>